<gene>
    <name evidence="1" type="ORF">S01H4_59695</name>
</gene>
<protein>
    <submittedName>
        <fullName evidence="1">Uncharacterized protein</fullName>
    </submittedName>
</protein>
<sequence>WILIKMNMWLYSKYCNIMEEWNDGRVEQWNVGNCLWFIREMRS</sequence>
<dbReference type="EMBL" id="BART01035054">
    <property type="protein sequence ID" value="GAH10488.1"/>
    <property type="molecule type" value="Genomic_DNA"/>
</dbReference>
<proteinExistence type="predicted"/>
<evidence type="ECO:0000313" key="1">
    <source>
        <dbReference type="EMBL" id="GAH10488.1"/>
    </source>
</evidence>
<accession>X1EPD4</accession>
<comment type="caution">
    <text evidence="1">The sequence shown here is derived from an EMBL/GenBank/DDBJ whole genome shotgun (WGS) entry which is preliminary data.</text>
</comment>
<dbReference type="AlphaFoldDB" id="X1EPD4"/>
<reference evidence="1" key="1">
    <citation type="journal article" date="2014" name="Front. Microbiol.">
        <title>High frequency of phylogenetically diverse reductive dehalogenase-homologous genes in deep subseafloor sedimentary metagenomes.</title>
        <authorList>
            <person name="Kawai M."/>
            <person name="Futagami T."/>
            <person name="Toyoda A."/>
            <person name="Takaki Y."/>
            <person name="Nishi S."/>
            <person name="Hori S."/>
            <person name="Arai W."/>
            <person name="Tsubouchi T."/>
            <person name="Morono Y."/>
            <person name="Uchiyama I."/>
            <person name="Ito T."/>
            <person name="Fujiyama A."/>
            <person name="Inagaki F."/>
            <person name="Takami H."/>
        </authorList>
    </citation>
    <scope>NUCLEOTIDE SEQUENCE</scope>
    <source>
        <strain evidence="1">Expedition CK06-06</strain>
    </source>
</reference>
<feature type="non-terminal residue" evidence="1">
    <location>
        <position position="1"/>
    </location>
</feature>
<name>X1EPD4_9ZZZZ</name>
<organism evidence="1">
    <name type="scientific">marine sediment metagenome</name>
    <dbReference type="NCBI Taxonomy" id="412755"/>
    <lineage>
        <taxon>unclassified sequences</taxon>
        <taxon>metagenomes</taxon>
        <taxon>ecological metagenomes</taxon>
    </lineage>
</organism>